<keyword evidence="3" id="KW-1185">Reference proteome</keyword>
<protein>
    <recommendedName>
        <fullName evidence="4">MD-2-related lipid-recognition domain-containing protein</fullName>
    </recommendedName>
</protein>
<dbReference type="PANTHER" id="PTHR20898">
    <property type="entry name" value="DAEDALUS ON 3-RELATED-RELATED"/>
    <property type="match status" value="1"/>
</dbReference>
<dbReference type="Pfam" id="PF06477">
    <property type="entry name" value="DUF1091"/>
    <property type="match status" value="1"/>
</dbReference>
<feature type="chain" id="PRO_5009325941" description="MD-2-related lipid-recognition domain-containing protein" evidence="1">
    <location>
        <begin position="20"/>
        <end position="191"/>
    </location>
</feature>
<dbReference type="PANTHER" id="PTHR20898:SF0">
    <property type="entry name" value="DAEDALUS ON 3-RELATED"/>
    <property type="match status" value="1"/>
</dbReference>
<dbReference type="VEuPathDB" id="VectorBase:SCAU004536"/>
<dbReference type="Proteomes" id="UP000095300">
    <property type="component" value="Unassembled WGS sequence"/>
</dbReference>
<evidence type="ECO:0008006" key="4">
    <source>
        <dbReference type="Google" id="ProtNLM"/>
    </source>
</evidence>
<evidence type="ECO:0000313" key="3">
    <source>
        <dbReference type="Proteomes" id="UP000095300"/>
    </source>
</evidence>
<gene>
    <name evidence="2" type="primary">106086581</name>
</gene>
<evidence type="ECO:0000313" key="2">
    <source>
        <dbReference type="EnsemblMetazoa" id="SCAU004536-PA"/>
    </source>
</evidence>
<keyword evidence="1" id="KW-0732">Signal</keyword>
<sequence length="191" mass="21263">MGAVKILVALFCYLQAIDAAKIIHISGVECPHEYNNVVALYNCSLRNNRQGDSLVNLALQLNEDSSNITGHITITIKRNNKPTETFVAFDMDLCQALSSDPDHVVVEIITAKAQQDAVLPLDCPLQKGILYKAIKYPINAIALPENIPEANWAILSDYYVNGQKAFTFNIYGRIEDTKHIEMHKGNEIGDY</sequence>
<dbReference type="InterPro" id="IPR010512">
    <property type="entry name" value="DUF1091"/>
</dbReference>
<name>A0A1I8P3I9_STOCA</name>
<dbReference type="AlphaFoldDB" id="A0A1I8P3I9"/>
<dbReference type="EnsemblMetazoa" id="SCAU004536-RA">
    <property type="protein sequence ID" value="SCAU004536-PA"/>
    <property type="gene ID" value="SCAU004536"/>
</dbReference>
<evidence type="ECO:0000256" key="1">
    <source>
        <dbReference type="SAM" id="SignalP"/>
    </source>
</evidence>
<organism evidence="2 3">
    <name type="scientific">Stomoxys calcitrans</name>
    <name type="common">Stable fly</name>
    <name type="synonym">Conops calcitrans</name>
    <dbReference type="NCBI Taxonomy" id="35570"/>
    <lineage>
        <taxon>Eukaryota</taxon>
        <taxon>Metazoa</taxon>
        <taxon>Ecdysozoa</taxon>
        <taxon>Arthropoda</taxon>
        <taxon>Hexapoda</taxon>
        <taxon>Insecta</taxon>
        <taxon>Pterygota</taxon>
        <taxon>Neoptera</taxon>
        <taxon>Endopterygota</taxon>
        <taxon>Diptera</taxon>
        <taxon>Brachycera</taxon>
        <taxon>Muscomorpha</taxon>
        <taxon>Muscoidea</taxon>
        <taxon>Muscidae</taxon>
        <taxon>Stomoxys</taxon>
    </lineage>
</organism>
<reference evidence="2" key="1">
    <citation type="submission" date="2020-05" db="UniProtKB">
        <authorList>
            <consortium name="EnsemblMetazoa"/>
        </authorList>
    </citation>
    <scope>IDENTIFICATION</scope>
    <source>
        <strain evidence="2">USDA</strain>
    </source>
</reference>
<feature type="signal peptide" evidence="1">
    <location>
        <begin position="1"/>
        <end position="19"/>
    </location>
</feature>
<accession>A0A1I8P3I9</accession>
<proteinExistence type="predicted"/>